<keyword evidence="2" id="KW-1185">Reference proteome</keyword>
<gene>
    <name evidence="1" type="ORF">J15TS10_45390</name>
</gene>
<dbReference type="EMBL" id="BOSM01000011">
    <property type="protein sequence ID" value="GIP60725.1"/>
    <property type="molecule type" value="Genomic_DNA"/>
</dbReference>
<dbReference type="Proteomes" id="UP000681290">
    <property type="component" value="Unassembled WGS sequence"/>
</dbReference>
<dbReference type="RefSeq" id="WP_213594461.1">
    <property type="nucleotide sequence ID" value="NZ_BOSM01000011.1"/>
</dbReference>
<sequence>MNILNSPKFELAFTERGAVKSLRMKDDPYAMNWVVDPGYLAEAGYDDVDKLFGEWTAVVNGRTIRSLDLIPAIRKVSEHCAEVSFDTEGLTITLTYRLEEERMIWQIESFNSTDKELRVDGFHLWFSLAYVMFRDDNVVRNIRQSCAVFAHMGGDFSKFAAIRRSNEAPHLGIYGKKGRSAAFGSFCRYENRFLEQVSPSLDGLLFHRLSLVENGSSMPESAAVDWIYGDEYDPLILDAGQRVQWEYAFAACDDQEDFYQQALEHGHPRWTYTPVLTSGGVFQAELELPNGQQVRQVRLLTSPSSQGVVQEEDITSFFAADGQCPQRFQAALQRTEPGEHKLELLLEDGRKDILVWNVLEPIDRILEKRAEWLCRNNYDAEGTMGRAHAFLPLSNQGESLGKLTFLLMKNSLTTPVQEQVEKAEASAVLDMKRHWFEHGNFTKPRALYGSFYRIFDLDYIAHVFYLLSRMEASLLKLNTPHTYLEWAAEVLAVRLNPDCHQGQREKDETGLSGVFILYIDDLLKDLWETGMLVWHQRLTRLWQEFGVRLERNEEPFAGAITEHFYDNAGFGPTCETLLSVGLRDEAEKYGQLILANIGFSNDYRAQNPDRWWEALSYMIHSLWGGLVAASSRVAYEHLGNPQYLEAAYRAAMAVFNCYDWNVISTPRRLQPGEAASTYSVAAPNLNMPSLSRDRFGQSVFRNASDPLFASLFANATGDDWDMGEELVAYLLGFGTTTYLYRDAKGQLRCVNGYITEDGDSWIITSYAAYPMRYVVQEEGLVLEASKGEVLRQARFWDGKLTALEAVRKGER</sequence>
<reference evidence="1 2" key="1">
    <citation type="submission" date="2021-03" db="EMBL/GenBank/DDBJ databases">
        <title>Antimicrobial resistance genes in bacteria isolated from Japanese honey, and their potential for conferring macrolide and lincosamide resistance in the American foulbrood pathogen Paenibacillus larvae.</title>
        <authorList>
            <person name="Okamoto M."/>
            <person name="Kumagai M."/>
            <person name="Kanamori H."/>
            <person name="Takamatsu D."/>
        </authorList>
    </citation>
    <scope>NUCLEOTIDE SEQUENCE [LARGE SCALE GENOMIC DNA]</scope>
    <source>
        <strain evidence="1 2">J15TS10</strain>
    </source>
</reference>
<accession>A0ABQ4MXX7</accession>
<evidence type="ECO:0000313" key="1">
    <source>
        <dbReference type="EMBL" id="GIP60725.1"/>
    </source>
</evidence>
<protein>
    <recommendedName>
        <fullName evidence="3">Six-hairpin glycosidase-like protein</fullName>
    </recommendedName>
</protein>
<name>A0ABQ4MXX7_9BACL</name>
<evidence type="ECO:0008006" key="3">
    <source>
        <dbReference type="Google" id="ProtNLM"/>
    </source>
</evidence>
<comment type="caution">
    <text evidence="1">The sequence shown here is derived from an EMBL/GenBank/DDBJ whole genome shotgun (WGS) entry which is preliminary data.</text>
</comment>
<evidence type="ECO:0000313" key="2">
    <source>
        <dbReference type="Proteomes" id="UP000681290"/>
    </source>
</evidence>
<organism evidence="1 2">
    <name type="scientific">Paenibacillus woosongensis</name>
    <dbReference type="NCBI Taxonomy" id="307580"/>
    <lineage>
        <taxon>Bacteria</taxon>
        <taxon>Bacillati</taxon>
        <taxon>Bacillota</taxon>
        <taxon>Bacilli</taxon>
        <taxon>Bacillales</taxon>
        <taxon>Paenibacillaceae</taxon>
        <taxon>Paenibacillus</taxon>
    </lineage>
</organism>
<proteinExistence type="predicted"/>